<gene>
    <name evidence="4" type="ORF">H7B90_03845</name>
</gene>
<evidence type="ECO:0000256" key="1">
    <source>
        <dbReference type="SAM" id="MobiDB-lite"/>
    </source>
</evidence>
<feature type="domain" description="NAD-dependent epimerase/dehydratase" evidence="2">
    <location>
        <begin position="3"/>
        <end position="126"/>
    </location>
</feature>
<feature type="region of interest" description="Disordered" evidence="1">
    <location>
        <begin position="327"/>
        <end position="375"/>
    </location>
</feature>
<evidence type="ECO:0000313" key="4">
    <source>
        <dbReference type="EMBL" id="MBB6690528.1"/>
    </source>
</evidence>
<dbReference type="Gene3D" id="3.40.50.720">
    <property type="entry name" value="NAD(P)-binding Rossmann-like Domain"/>
    <property type="match status" value="2"/>
</dbReference>
<dbReference type="Pfam" id="PF01370">
    <property type="entry name" value="Epimerase"/>
    <property type="match status" value="1"/>
</dbReference>
<dbReference type="Pfam" id="PF08338">
    <property type="entry name" value="DUF1731"/>
    <property type="match status" value="1"/>
</dbReference>
<dbReference type="Proteomes" id="UP000553776">
    <property type="component" value="Unassembled WGS sequence"/>
</dbReference>
<dbReference type="InterPro" id="IPR013549">
    <property type="entry name" value="DUF1731"/>
</dbReference>
<proteinExistence type="predicted"/>
<dbReference type="SUPFAM" id="SSF51735">
    <property type="entry name" value="NAD(P)-binding Rossmann-fold domains"/>
    <property type="match status" value="2"/>
</dbReference>
<feature type="compositionally biased region" description="Basic and acidic residues" evidence="1">
    <location>
        <begin position="133"/>
        <end position="145"/>
    </location>
</feature>
<reference evidence="4 5" key="1">
    <citation type="submission" date="2020-08" db="EMBL/GenBank/DDBJ databases">
        <title>Cohnella phylogeny.</title>
        <authorList>
            <person name="Dunlap C."/>
        </authorList>
    </citation>
    <scope>NUCLEOTIDE SEQUENCE [LARGE SCALE GENOMIC DNA]</scope>
    <source>
        <strain evidence="4 5">DSM 25239</strain>
    </source>
</reference>
<evidence type="ECO:0000259" key="2">
    <source>
        <dbReference type="Pfam" id="PF01370"/>
    </source>
</evidence>
<name>A0A841TTX5_9BACL</name>
<organism evidence="4 5">
    <name type="scientific">Cohnella xylanilytica</name>
    <dbReference type="NCBI Taxonomy" id="557555"/>
    <lineage>
        <taxon>Bacteria</taxon>
        <taxon>Bacillati</taxon>
        <taxon>Bacillota</taxon>
        <taxon>Bacilli</taxon>
        <taxon>Bacillales</taxon>
        <taxon>Paenibacillaceae</taxon>
        <taxon>Cohnella</taxon>
    </lineage>
</organism>
<dbReference type="InterPro" id="IPR036291">
    <property type="entry name" value="NAD(P)-bd_dom_sf"/>
</dbReference>
<dbReference type="InterPro" id="IPR001509">
    <property type="entry name" value="Epimerase_deHydtase"/>
</dbReference>
<protein>
    <submittedName>
        <fullName evidence="4">DUF1731 domain-containing protein</fullName>
    </submittedName>
</protein>
<comment type="caution">
    <text evidence="4">The sequence shown here is derived from an EMBL/GenBank/DDBJ whole genome shotgun (WGS) entry which is preliminary data.</text>
</comment>
<sequence>MRIIVCGGTGFIGSALSAALQNRGDEVWIVTRQLPAAPAAGFLYVTWEEWSENPNRLGGCDAIVCLAGETVGQRWTEEAKRRILVSRTQTALAIEDIVRRMDDPPRTLVNASGISLYGHSYSPIPKARKRKRSEPSRELLTEDRSGAVTADIAGIRGFTAKDPEPAPEAGFDDRPEEYGAAWSELPGNEEVRGDWRQEDSYESVSSAGAYDDRNRDDRERDTNAREWDRDDLGREPYGHERDRDDRGRDRNDRERDWEDPERDPYGHERERDNLERDPSGREWERDDRGNDFGPDSSPFADAGRAKSGPFRELDSADVAELLRSLRASAGYGPDEEDRRNFGSRPASEAGDTDGEERMGPRASAPLDPYAGSGWFGEDSPARPEDFLGNVIIAWEEAVDRIPIERVVKLRISLVLARKGGSFRLLRLPYRLFVGGRMGSGTQGLPWIHIDDMVSLILFCLDREDISGPVNAVAPDPVNNDQFGRTLAKVTRRPHWFHAPAGLIRRVLGEQSTLLLTGQHAYPRKALERGFEFAFPRLEDALRDLTRR</sequence>
<feature type="compositionally biased region" description="Basic and acidic residues" evidence="1">
    <location>
        <begin position="210"/>
        <end position="290"/>
    </location>
</feature>
<evidence type="ECO:0000259" key="3">
    <source>
        <dbReference type="Pfam" id="PF08338"/>
    </source>
</evidence>
<feature type="region of interest" description="Disordered" evidence="1">
    <location>
        <begin position="125"/>
        <end position="311"/>
    </location>
</feature>
<keyword evidence="5" id="KW-1185">Reference proteome</keyword>
<dbReference type="PANTHER" id="PTHR11092">
    <property type="entry name" value="SUGAR NUCLEOTIDE EPIMERASE RELATED"/>
    <property type="match status" value="1"/>
</dbReference>
<dbReference type="RefSeq" id="WP_185134561.1">
    <property type="nucleotide sequence ID" value="NZ_BORM01000022.1"/>
</dbReference>
<feature type="compositionally biased region" description="Basic and acidic residues" evidence="1">
    <location>
        <begin position="189"/>
        <end position="199"/>
    </location>
</feature>
<dbReference type="PANTHER" id="PTHR11092:SF0">
    <property type="entry name" value="EPIMERASE FAMILY PROTEIN SDR39U1"/>
    <property type="match status" value="1"/>
</dbReference>
<dbReference type="AlphaFoldDB" id="A0A841TTX5"/>
<accession>A0A841TTX5</accession>
<evidence type="ECO:0000313" key="5">
    <source>
        <dbReference type="Proteomes" id="UP000553776"/>
    </source>
</evidence>
<dbReference type="EMBL" id="JACJVR010000012">
    <property type="protein sequence ID" value="MBB6690528.1"/>
    <property type="molecule type" value="Genomic_DNA"/>
</dbReference>
<feature type="domain" description="DUF1731" evidence="3">
    <location>
        <begin position="498"/>
        <end position="544"/>
    </location>
</feature>